<keyword evidence="3" id="KW-1185">Reference proteome</keyword>
<evidence type="ECO:0000313" key="2">
    <source>
        <dbReference type="EMBL" id="KAF2449891.1"/>
    </source>
</evidence>
<name>A0A9P4PW62_9PLEO</name>
<dbReference type="EMBL" id="MU001494">
    <property type="protein sequence ID" value="KAF2449891.1"/>
    <property type="molecule type" value="Genomic_DNA"/>
</dbReference>
<feature type="region of interest" description="Disordered" evidence="1">
    <location>
        <begin position="69"/>
        <end position="102"/>
    </location>
</feature>
<comment type="caution">
    <text evidence="2">The sequence shown here is derived from an EMBL/GenBank/DDBJ whole genome shotgun (WGS) entry which is preliminary data.</text>
</comment>
<gene>
    <name evidence="2" type="ORF">P171DRAFT_202115</name>
</gene>
<proteinExistence type="predicted"/>
<evidence type="ECO:0000256" key="1">
    <source>
        <dbReference type="SAM" id="MobiDB-lite"/>
    </source>
</evidence>
<feature type="compositionally biased region" description="Basic residues" evidence="1">
    <location>
        <begin position="1"/>
        <end position="17"/>
    </location>
</feature>
<accession>A0A9P4PW62</accession>
<organism evidence="2 3">
    <name type="scientific">Karstenula rhodostoma CBS 690.94</name>
    <dbReference type="NCBI Taxonomy" id="1392251"/>
    <lineage>
        <taxon>Eukaryota</taxon>
        <taxon>Fungi</taxon>
        <taxon>Dikarya</taxon>
        <taxon>Ascomycota</taxon>
        <taxon>Pezizomycotina</taxon>
        <taxon>Dothideomycetes</taxon>
        <taxon>Pleosporomycetidae</taxon>
        <taxon>Pleosporales</taxon>
        <taxon>Massarineae</taxon>
        <taxon>Didymosphaeriaceae</taxon>
        <taxon>Karstenula</taxon>
    </lineage>
</organism>
<dbReference type="Proteomes" id="UP000799764">
    <property type="component" value="Unassembled WGS sequence"/>
</dbReference>
<feature type="compositionally biased region" description="Low complexity" evidence="1">
    <location>
        <begin position="78"/>
        <end position="87"/>
    </location>
</feature>
<reference evidence="2" key="1">
    <citation type="journal article" date="2020" name="Stud. Mycol.">
        <title>101 Dothideomycetes genomes: a test case for predicting lifestyles and emergence of pathogens.</title>
        <authorList>
            <person name="Haridas S."/>
            <person name="Albert R."/>
            <person name="Binder M."/>
            <person name="Bloem J."/>
            <person name="Labutti K."/>
            <person name="Salamov A."/>
            <person name="Andreopoulos B."/>
            <person name="Baker S."/>
            <person name="Barry K."/>
            <person name="Bills G."/>
            <person name="Bluhm B."/>
            <person name="Cannon C."/>
            <person name="Castanera R."/>
            <person name="Culley D."/>
            <person name="Daum C."/>
            <person name="Ezra D."/>
            <person name="Gonzalez J."/>
            <person name="Henrissat B."/>
            <person name="Kuo A."/>
            <person name="Liang C."/>
            <person name="Lipzen A."/>
            <person name="Lutzoni F."/>
            <person name="Magnuson J."/>
            <person name="Mondo S."/>
            <person name="Nolan M."/>
            <person name="Ohm R."/>
            <person name="Pangilinan J."/>
            <person name="Park H.-J."/>
            <person name="Ramirez L."/>
            <person name="Alfaro M."/>
            <person name="Sun H."/>
            <person name="Tritt A."/>
            <person name="Yoshinaga Y."/>
            <person name="Zwiers L.-H."/>
            <person name="Turgeon B."/>
            <person name="Goodwin S."/>
            <person name="Spatafora J."/>
            <person name="Crous P."/>
            <person name="Grigoriev I."/>
        </authorList>
    </citation>
    <scope>NUCLEOTIDE SEQUENCE</scope>
    <source>
        <strain evidence="2">CBS 690.94</strain>
    </source>
</reference>
<feature type="region of interest" description="Disordered" evidence="1">
    <location>
        <begin position="1"/>
        <end position="26"/>
    </location>
</feature>
<protein>
    <submittedName>
        <fullName evidence="2">Uncharacterized protein</fullName>
    </submittedName>
</protein>
<evidence type="ECO:0000313" key="3">
    <source>
        <dbReference type="Proteomes" id="UP000799764"/>
    </source>
</evidence>
<dbReference type="AlphaFoldDB" id="A0A9P4PW62"/>
<sequence>MARRLRRSRRRRRRRIRPTTPRLLLPRRGNLPARTARERCDVVGLVLVVRLSVLEVVAVLTASSRSRGVDGHGRFGANGSSVGNSVNSRRRSRSSSGTGRGACIASPAAAATTCALGAAGLEDSSERCWRGAPSFEGEMRPAFLRWRLRAVLRPAAGTGIREGLVRLRARGEFTERARDTWPWAPCSAWSCGGPLASRHL</sequence>